<dbReference type="Proteomes" id="UP000094065">
    <property type="component" value="Unassembled WGS sequence"/>
</dbReference>
<feature type="region of interest" description="Disordered" evidence="1">
    <location>
        <begin position="46"/>
        <end position="101"/>
    </location>
</feature>
<feature type="compositionally biased region" description="Acidic residues" evidence="1">
    <location>
        <begin position="59"/>
        <end position="74"/>
    </location>
</feature>
<feature type="chain" id="PRO_5009129069" description="Mid2 domain-containing protein" evidence="3">
    <location>
        <begin position="20"/>
        <end position="344"/>
    </location>
</feature>
<evidence type="ECO:0000256" key="1">
    <source>
        <dbReference type="SAM" id="MobiDB-lite"/>
    </source>
</evidence>
<dbReference type="EMBL" id="AWGJ01000012">
    <property type="protein sequence ID" value="ODN74129.1"/>
    <property type="molecule type" value="Genomic_DNA"/>
</dbReference>
<evidence type="ECO:0000313" key="4">
    <source>
        <dbReference type="EMBL" id="ODN74129.1"/>
    </source>
</evidence>
<evidence type="ECO:0008006" key="6">
    <source>
        <dbReference type="Google" id="ProtNLM"/>
    </source>
</evidence>
<evidence type="ECO:0000313" key="5">
    <source>
        <dbReference type="Proteomes" id="UP000094065"/>
    </source>
</evidence>
<keyword evidence="5" id="KW-1185">Reference proteome</keyword>
<feature type="compositionally biased region" description="Low complexity" evidence="1">
    <location>
        <begin position="284"/>
        <end position="297"/>
    </location>
</feature>
<feature type="compositionally biased region" description="Low complexity" evidence="1">
    <location>
        <begin position="77"/>
        <end position="101"/>
    </location>
</feature>
<feature type="region of interest" description="Disordered" evidence="1">
    <location>
        <begin position="127"/>
        <end position="183"/>
    </location>
</feature>
<feature type="transmembrane region" description="Helical" evidence="2">
    <location>
        <begin position="218"/>
        <end position="242"/>
    </location>
</feature>
<name>A0A1E3HCQ8_9TREE</name>
<feature type="compositionally biased region" description="Polar residues" evidence="1">
    <location>
        <begin position="304"/>
        <end position="313"/>
    </location>
</feature>
<dbReference type="OrthoDB" id="10523786at2759"/>
<keyword evidence="2" id="KW-0812">Transmembrane</keyword>
<keyword evidence="2" id="KW-0472">Membrane</keyword>
<organism evidence="4 5">
    <name type="scientific">Cryptococcus amylolentus CBS 6039</name>
    <dbReference type="NCBI Taxonomy" id="1295533"/>
    <lineage>
        <taxon>Eukaryota</taxon>
        <taxon>Fungi</taxon>
        <taxon>Dikarya</taxon>
        <taxon>Basidiomycota</taxon>
        <taxon>Agaricomycotina</taxon>
        <taxon>Tremellomycetes</taxon>
        <taxon>Tremellales</taxon>
        <taxon>Cryptococcaceae</taxon>
        <taxon>Cryptococcus</taxon>
    </lineage>
</organism>
<feature type="signal peptide" evidence="3">
    <location>
        <begin position="1"/>
        <end position="19"/>
    </location>
</feature>
<accession>A0A1E3HCQ8</accession>
<feature type="region of interest" description="Disordered" evidence="1">
    <location>
        <begin position="283"/>
        <end position="313"/>
    </location>
</feature>
<evidence type="ECO:0000256" key="2">
    <source>
        <dbReference type="SAM" id="Phobius"/>
    </source>
</evidence>
<dbReference type="GeneID" id="30158893"/>
<comment type="caution">
    <text evidence="4">The sequence shown here is derived from an EMBL/GenBank/DDBJ whole genome shotgun (WGS) entry which is preliminary data.</text>
</comment>
<protein>
    <recommendedName>
        <fullName evidence="6">Mid2 domain-containing protein</fullName>
    </recommendedName>
</protein>
<keyword evidence="2" id="KW-1133">Transmembrane helix</keyword>
<evidence type="ECO:0000256" key="3">
    <source>
        <dbReference type="SAM" id="SignalP"/>
    </source>
</evidence>
<dbReference type="RefSeq" id="XP_018989991.1">
    <property type="nucleotide sequence ID" value="XM_019142348.1"/>
</dbReference>
<reference evidence="4 5" key="1">
    <citation type="submission" date="2016-06" db="EMBL/GenBank/DDBJ databases">
        <title>Evolution of pathogenesis and genome organization in the Tremellales.</title>
        <authorList>
            <person name="Cuomo C."/>
            <person name="Litvintseva A."/>
            <person name="Heitman J."/>
            <person name="Chen Y."/>
            <person name="Sun S."/>
            <person name="Springer D."/>
            <person name="Dromer F."/>
            <person name="Young S."/>
            <person name="Zeng Q."/>
            <person name="Chapman S."/>
            <person name="Gujja S."/>
            <person name="Saif S."/>
            <person name="Birren B."/>
        </authorList>
    </citation>
    <scope>NUCLEOTIDE SEQUENCE [LARGE SCALE GENOMIC DNA]</scope>
    <source>
        <strain evidence="4 5">CBS 6039</strain>
    </source>
</reference>
<dbReference type="AlphaFoldDB" id="A0A1E3HCQ8"/>
<gene>
    <name evidence="4" type="ORF">L202_07584</name>
</gene>
<sequence length="344" mass="35590">MLTKSLTLLALLALSIVSSRPIDVSVGDDVDERYLARGGSVTVSRIGTAENAKETGGHDEDDGEDEDENEEDYVTESVSFTKSATSASKSSSANDDESASVSASFVRQKAIATKSVSVSSSAASLAANQSVTPIPSKASATPTLPTASAQTSSSSSFAPTPTPSVSPSSATHSQSHFSPSSTLSSLVPSGTSINSTLAEPAGSLQSFSDRVGVSVSTFVIVFVGTVIALLGIPLLMCLAPAVKRGHVANKEWKGKRLGSESYWSSRGSSLGFGSSLRTQSALDSHSNIGSRSSAGSSDKIPQVETPSTMSGFTPTIVISDRDIERGPFEYPIFTEKAAMTESRD</sequence>
<proteinExistence type="predicted"/>
<keyword evidence="3" id="KW-0732">Signal</keyword>